<gene>
    <name evidence="1" type="ORF">M9458_044954</name>
</gene>
<dbReference type="EMBL" id="JAMKFB020000022">
    <property type="protein sequence ID" value="KAL0161229.1"/>
    <property type="molecule type" value="Genomic_DNA"/>
</dbReference>
<keyword evidence="2" id="KW-1185">Reference proteome</keyword>
<comment type="caution">
    <text evidence="1">The sequence shown here is derived from an EMBL/GenBank/DDBJ whole genome shotgun (WGS) entry which is preliminary data.</text>
</comment>
<protein>
    <submittedName>
        <fullName evidence="1">Uncharacterized protein</fullName>
    </submittedName>
</protein>
<evidence type="ECO:0000313" key="1">
    <source>
        <dbReference type="EMBL" id="KAL0161229.1"/>
    </source>
</evidence>
<accession>A0ABD0NHR2</accession>
<reference evidence="1 2" key="1">
    <citation type="submission" date="2024-05" db="EMBL/GenBank/DDBJ databases">
        <title>Genome sequencing and assembly of Indian major carp, Cirrhinus mrigala (Hamilton, 1822).</title>
        <authorList>
            <person name="Mohindra V."/>
            <person name="Chowdhury L.M."/>
            <person name="Lal K."/>
            <person name="Jena J.K."/>
        </authorList>
    </citation>
    <scope>NUCLEOTIDE SEQUENCE [LARGE SCALE GENOMIC DNA]</scope>
    <source>
        <strain evidence="1">CM1030</strain>
        <tissue evidence="1">Blood</tissue>
    </source>
</reference>
<sequence>GRGSQPPGSVGTSGQLRKEQTLPSAEYLFSRCGTGLGQYVCTTLPRACTVSAEVCGNTQTRLNGPPETNSEAPGAHGILSHIHAAGSDARETATTLASYPSPEMGMAPRHVSCEHHTIVSQGTHPLARHIVPAVRGALGTSVETHRCHHRCFQNRLGWCVQWACSFRGLDRPLTALAHQLPGVVDSAFSPEEVPTFDSRQACVGPFRQHSDCGIHQPPEWCTLSSHVTASQPSPTLEPAQTQVSTCHSHSRRIQSCAQFSVTTGFARRRVEAPPPVDPADLVSVRPGTSRPLCLTGIHPLPVL</sequence>
<feature type="non-terminal residue" evidence="1">
    <location>
        <position position="303"/>
    </location>
</feature>
<feature type="non-terminal residue" evidence="1">
    <location>
        <position position="1"/>
    </location>
</feature>
<dbReference type="Proteomes" id="UP001529510">
    <property type="component" value="Unassembled WGS sequence"/>
</dbReference>
<name>A0ABD0NHR2_CIRMR</name>
<dbReference type="AlphaFoldDB" id="A0ABD0NHR2"/>
<proteinExistence type="predicted"/>
<organism evidence="1 2">
    <name type="scientific">Cirrhinus mrigala</name>
    <name type="common">Mrigala</name>
    <dbReference type="NCBI Taxonomy" id="683832"/>
    <lineage>
        <taxon>Eukaryota</taxon>
        <taxon>Metazoa</taxon>
        <taxon>Chordata</taxon>
        <taxon>Craniata</taxon>
        <taxon>Vertebrata</taxon>
        <taxon>Euteleostomi</taxon>
        <taxon>Actinopterygii</taxon>
        <taxon>Neopterygii</taxon>
        <taxon>Teleostei</taxon>
        <taxon>Ostariophysi</taxon>
        <taxon>Cypriniformes</taxon>
        <taxon>Cyprinidae</taxon>
        <taxon>Labeoninae</taxon>
        <taxon>Labeonini</taxon>
        <taxon>Cirrhinus</taxon>
    </lineage>
</organism>
<evidence type="ECO:0000313" key="2">
    <source>
        <dbReference type="Proteomes" id="UP001529510"/>
    </source>
</evidence>